<dbReference type="HAMAP" id="MF_00376">
    <property type="entry name" value="Dephospho_CoA_kinase"/>
    <property type="match status" value="1"/>
</dbReference>
<dbReference type="CDD" id="cd02022">
    <property type="entry name" value="DPCK"/>
    <property type="match status" value="1"/>
</dbReference>
<dbReference type="GO" id="GO:0015937">
    <property type="term" value="P:coenzyme A biosynthetic process"/>
    <property type="evidence" value="ECO:0007669"/>
    <property type="project" value="InterPro"/>
</dbReference>
<name>A0A1J5SYJ7_9ZZZZ</name>
<protein>
    <submittedName>
        <fullName evidence="3">Dephospho-CoA kinase</fullName>
        <ecNumber evidence="3">2.7.1.24</ecNumber>
    </submittedName>
</protein>
<proteinExistence type="inferred from homology"/>
<dbReference type="GO" id="GO:0005524">
    <property type="term" value="F:ATP binding"/>
    <property type="evidence" value="ECO:0007669"/>
    <property type="project" value="UniProtKB-KW"/>
</dbReference>
<dbReference type="SUPFAM" id="SSF52540">
    <property type="entry name" value="P-loop containing nucleoside triphosphate hydrolases"/>
    <property type="match status" value="1"/>
</dbReference>
<keyword evidence="3" id="KW-0808">Transferase</keyword>
<comment type="caution">
    <text evidence="3">The sequence shown here is derived from an EMBL/GenBank/DDBJ whole genome shotgun (WGS) entry which is preliminary data.</text>
</comment>
<gene>
    <name evidence="3" type="primary">coaE_3</name>
    <name evidence="3" type="ORF">GALL_54520</name>
</gene>
<dbReference type="PROSITE" id="PS51219">
    <property type="entry name" value="DPCK"/>
    <property type="match status" value="1"/>
</dbReference>
<dbReference type="PANTHER" id="PTHR10695:SF46">
    <property type="entry name" value="BIFUNCTIONAL COENZYME A SYNTHASE-RELATED"/>
    <property type="match status" value="1"/>
</dbReference>
<reference evidence="3" key="1">
    <citation type="submission" date="2016-10" db="EMBL/GenBank/DDBJ databases">
        <title>Sequence of Gallionella enrichment culture.</title>
        <authorList>
            <person name="Poehlein A."/>
            <person name="Muehling M."/>
            <person name="Daniel R."/>
        </authorList>
    </citation>
    <scope>NUCLEOTIDE SEQUENCE</scope>
</reference>
<organism evidence="3">
    <name type="scientific">mine drainage metagenome</name>
    <dbReference type="NCBI Taxonomy" id="410659"/>
    <lineage>
        <taxon>unclassified sequences</taxon>
        <taxon>metagenomes</taxon>
        <taxon>ecological metagenomes</taxon>
    </lineage>
</organism>
<dbReference type="NCBIfam" id="TIGR00152">
    <property type="entry name" value="dephospho-CoA kinase"/>
    <property type="match status" value="1"/>
</dbReference>
<dbReference type="InterPro" id="IPR001977">
    <property type="entry name" value="Depp_CoAkinase"/>
</dbReference>
<sequence length="205" mass="23255">MILGLTGGIGCGKSTAAKQFEELGFRRIDCDEIVRNEVLTDPAIIDAIATHFGSGVMADTGRTVDRSKLARVVFENAPELRWLEELVHPEVHRRWTTQIKEAPDAEWVVEVPLLFERELNKWFDFVVCVACSSGQQLARLEQRGMNRTLAGQRIDRQLPLARKIELSDFVLSNDGTREFLKRQVELIAVRCRQSASRRSLLFSTT</sequence>
<dbReference type="EC" id="2.7.1.24" evidence="3"/>
<dbReference type="GO" id="GO:0004140">
    <property type="term" value="F:dephospho-CoA kinase activity"/>
    <property type="evidence" value="ECO:0007669"/>
    <property type="project" value="UniProtKB-EC"/>
</dbReference>
<evidence type="ECO:0000256" key="2">
    <source>
        <dbReference type="ARBA" id="ARBA00022840"/>
    </source>
</evidence>
<dbReference type="PANTHER" id="PTHR10695">
    <property type="entry name" value="DEPHOSPHO-COA KINASE-RELATED"/>
    <property type="match status" value="1"/>
</dbReference>
<dbReference type="Gene3D" id="3.40.50.300">
    <property type="entry name" value="P-loop containing nucleotide triphosphate hydrolases"/>
    <property type="match status" value="1"/>
</dbReference>
<keyword evidence="3" id="KW-0418">Kinase</keyword>
<dbReference type="Pfam" id="PF01121">
    <property type="entry name" value="CoaE"/>
    <property type="match status" value="1"/>
</dbReference>
<evidence type="ECO:0000256" key="1">
    <source>
        <dbReference type="ARBA" id="ARBA00022741"/>
    </source>
</evidence>
<evidence type="ECO:0000313" key="3">
    <source>
        <dbReference type="EMBL" id="OIR13633.1"/>
    </source>
</evidence>
<dbReference type="InterPro" id="IPR027417">
    <property type="entry name" value="P-loop_NTPase"/>
</dbReference>
<keyword evidence="1" id="KW-0547">Nucleotide-binding</keyword>
<dbReference type="AlphaFoldDB" id="A0A1J5SYJ7"/>
<keyword evidence="2" id="KW-0067">ATP-binding</keyword>
<dbReference type="EMBL" id="MLJW01000014">
    <property type="protein sequence ID" value="OIR13633.1"/>
    <property type="molecule type" value="Genomic_DNA"/>
</dbReference>
<accession>A0A1J5SYJ7</accession>